<feature type="binding site" evidence="17">
    <location>
        <position position="171"/>
    </location>
    <ligand>
        <name>UDP-N-acetyl-alpha-D-glucosamine</name>
        <dbReference type="ChEBI" id="CHEBI:57705"/>
    </ligand>
</feature>
<evidence type="ECO:0000313" key="20">
    <source>
        <dbReference type="Proteomes" id="UP000521379"/>
    </source>
</evidence>
<proteinExistence type="inferred from homology"/>
<dbReference type="CDD" id="cd02540">
    <property type="entry name" value="GT2_GlmU_N_bac"/>
    <property type="match status" value="1"/>
</dbReference>
<gene>
    <name evidence="17 19" type="primary">glmU</name>
    <name evidence="19" type="ORF">GTW58_05660</name>
</gene>
<evidence type="ECO:0000256" key="7">
    <source>
        <dbReference type="ARBA" id="ARBA00022737"/>
    </source>
</evidence>
<dbReference type="EC" id="2.7.7.23" evidence="17"/>
<evidence type="ECO:0000256" key="1">
    <source>
        <dbReference type="ARBA" id="ARBA00007707"/>
    </source>
</evidence>
<dbReference type="InterPro" id="IPR038009">
    <property type="entry name" value="GlmU_C_LbH"/>
</dbReference>
<dbReference type="HAMAP" id="MF_01631">
    <property type="entry name" value="GlmU"/>
    <property type="match status" value="1"/>
</dbReference>
<dbReference type="GO" id="GO:0000902">
    <property type="term" value="P:cell morphogenesis"/>
    <property type="evidence" value="ECO:0007669"/>
    <property type="project" value="UniProtKB-UniRule"/>
</dbReference>
<comment type="subunit">
    <text evidence="17">Homotrimer.</text>
</comment>
<evidence type="ECO:0000256" key="12">
    <source>
        <dbReference type="ARBA" id="ARBA00023315"/>
    </source>
</evidence>
<comment type="function">
    <text evidence="16 17">Catalyzes the last two sequential reactions in the de novo biosynthetic pathway for UDP-N-acetylglucosamine (UDP-GlcNAc). The C-terminal domain catalyzes the transfer of acetyl group from acetyl coenzyme A to glucosamine-1-phosphate (GlcN-1-P) to produce N-acetylglucosamine-1-phosphate (GlcNAc-1-P), which is converted into UDP-GlcNAc by the transfer of uridine 5-monophosphate (from uridine 5-triphosphate), a reaction catalyzed by the N-terminal domain.</text>
</comment>
<evidence type="ECO:0000256" key="17">
    <source>
        <dbReference type="HAMAP-Rule" id="MF_01631"/>
    </source>
</evidence>
<evidence type="ECO:0000259" key="18">
    <source>
        <dbReference type="Pfam" id="PF12804"/>
    </source>
</evidence>
<feature type="binding site" evidence="17">
    <location>
        <position position="439"/>
    </location>
    <ligand>
        <name>acetyl-CoA</name>
        <dbReference type="ChEBI" id="CHEBI:57288"/>
    </ligand>
</feature>
<feature type="binding site" evidence="17">
    <location>
        <begin position="91"/>
        <end position="92"/>
    </location>
    <ligand>
        <name>UDP-N-acetyl-alpha-D-glucosamine</name>
        <dbReference type="ChEBI" id="CHEBI:57705"/>
    </ligand>
</feature>
<comment type="pathway">
    <text evidence="17">Nucleotide-sugar biosynthesis; UDP-N-acetyl-alpha-D-glucosamine biosynthesis; UDP-N-acetyl-alpha-D-glucosamine from N-acetyl-alpha-D-glucosamine 1-phosphate: step 1/1.</text>
</comment>
<feature type="region of interest" description="Linker" evidence="17">
    <location>
        <begin position="247"/>
        <end position="267"/>
    </location>
</feature>
<keyword evidence="8 17" id="KW-0460">Magnesium</keyword>
<feature type="binding site" evidence="17">
    <location>
        <position position="349"/>
    </location>
    <ligand>
        <name>UDP-N-acetyl-alpha-D-glucosamine</name>
        <dbReference type="ChEBI" id="CHEBI:57705"/>
    </ligand>
</feature>
<feature type="binding site" evidence="17">
    <location>
        <position position="367"/>
    </location>
    <ligand>
        <name>UDP-N-acetyl-alpha-D-glucosamine</name>
        <dbReference type="ChEBI" id="CHEBI:57705"/>
    </ligand>
</feature>
<dbReference type="GO" id="GO:0009245">
    <property type="term" value="P:lipid A biosynthetic process"/>
    <property type="evidence" value="ECO:0007669"/>
    <property type="project" value="UniProtKB-UniRule"/>
</dbReference>
<dbReference type="InterPro" id="IPR011004">
    <property type="entry name" value="Trimer_LpxA-like_sf"/>
</dbReference>
<dbReference type="GO" id="GO:0016020">
    <property type="term" value="C:membrane"/>
    <property type="evidence" value="ECO:0007669"/>
    <property type="project" value="GOC"/>
</dbReference>
<dbReference type="Pfam" id="PF12804">
    <property type="entry name" value="NTP_transf_3"/>
    <property type="match status" value="1"/>
</dbReference>
<dbReference type="Proteomes" id="UP000521379">
    <property type="component" value="Unassembled WGS sequence"/>
</dbReference>
<dbReference type="GO" id="GO:0008360">
    <property type="term" value="P:regulation of cell shape"/>
    <property type="evidence" value="ECO:0007669"/>
    <property type="project" value="UniProtKB-KW"/>
</dbReference>
<comment type="caution">
    <text evidence="17">Lacks conserved residue(s) required for the propagation of feature annotation.</text>
</comment>
<keyword evidence="6 17" id="KW-0479">Metal-binding</keyword>
<feature type="domain" description="MobA-like NTP transferase" evidence="18">
    <location>
        <begin position="16"/>
        <end position="147"/>
    </location>
</feature>
<keyword evidence="13 17" id="KW-0961">Cell wall biogenesis/degradation</keyword>
<dbReference type="PANTHER" id="PTHR43584:SF3">
    <property type="entry name" value="BIFUNCTIONAL PROTEIN GLMU"/>
    <property type="match status" value="1"/>
</dbReference>
<evidence type="ECO:0000256" key="11">
    <source>
        <dbReference type="ARBA" id="ARBA00023268"/>
    </source>
</evidence>
<feature type="binding site" evidence="17">
    <location>
        <position position="421"/>
    </location>
    <ligand>
        <name>acetyl-CoA</name>
        <dbReference type="ChEBI" id="CHEBI:57288"/>
    </ligand>
</feature>
<dbReference type="CDD" id="cd03353">
    <property type="entry name" value="LbH_GlmU_C"/>
    <property type="match status" value="1"/>
</dbReference>
<dbReference type="NCBIfam" id="TIGR01173">
    <property type="entry name" value="glmU"/>
    <property type="match status" value="1"/>
</dbReference>
<dbReference type="Gene3D" id="3.90.550.10">
    <property type="entry name" value="Spore Coat Polysaccharide Biosynthesis Protein SpsA, Chain A"/>
    <property type="match status" value="1"/>
</dbReference>
<evidence type="ECO:0000256" key="3">
    <source>
        <dbReference type="ARBA" id="ARBA00022490"/>
    </source>
</evidence>
<name>A0A846TUL5_9MICC</name>
<keyword evidence="11 17" id="KW-0511">Multifunctional enzyme</keyword>
<evidence type="ECO:0000256" key="9">
    <source>
        <dbReference type="ARBA" id="ARBA00022960"/>
    </source>
</evidence>
<dbReference type="Gene3D" id="2.160.10.10">
    <property type="entry name" value="Hexapeptide repeat proteins"/>
    <property type="match status" value="1"/>
</dbReference>
<keyword evidence="5 17" id="KW-0548">Nucleotidyltransferase</keyword>
<dbReference type="SUPFAM" id="SSF53448">
    <property type="entry name" value="Nucleotide-diphospho-sugar transferases"/>
    <property type="match status" value="1"/>
</dbReference>
<comment type="subcellular location">
    <subcellularLocation>
        <location evidence="17">Cytoplasm</location>
    </subcellularLocation>
</comment>
<dbReference type="InterPro" id="IPR029044">
    <property type="entry name" value="Nucleotide-diphossugar_trans"/>
</dbReference>
<feature type="region of interest" description="N-acetyltransferase" evidence="17">
    <location>
        <begin position="268"/>
        <end position="492"/>
    </location>
</feature>
<dbReference type="PANTHER" id="PTHR43584">
    <property type="entry name" value="NUCLEOTIDYL TRANSFERASE"/>
    <property type="match status" value="1"/>
</dbReference>
<evidence type="ECO:0000256" key="13">
    <source>
        <dbReference type="ARBA" id="ARBA00023316"/>
    </source>
</evidence>
<feature type="binding site" evidence="17">
    <location>
        <position position="156"/>
    </location>
    <ligand>
        <name>UDP-N-acetyl-alpha-D-glucosamine</name>
        <dbReference type="ChEBI" id="CHEBI:57705"/>
    </ligand>
</feature>
<comment type="cofactor">
    <cofactor evidence="17">
        <name>Mg(2+)</name>
        <dbReference type="ChEBI" id="CHEBI:18420"/>
    </cofactor>
    <text evidence="17">Binds 1 Mg(2+) ion per subunit.</text>
</comment>
<keyword evidence="9 17" id="KW-0133">Cell shape</keyword>
<dbReference type="InterPro" id="IPR050065">
    <property type="entry name" value="GlmU-like"/>
</dbReference>
<evidence type="ECO:0000256" key="5">
    <source>
        <dbReference type="ARBA" id="ARBA00022695"/>
    </source>
</evidence>
<comment type="catalytic activity">
    <reaction evidence="14 17">
        <text>alpha-D-glucosamine 1-phosphate + acetyl-CoA = N-acetyl-alpha-D-glucosamine 1-phosphate + CoA + H(+)</text>
        <dbReference type="Rhea" id="RHEA:13725"/>
        <dbReference type="ChEBI" id="CHEBI:15378"/>
        <dbReference type="ChEBI" id="CHEBI:57287"/>
        <dbReference type="ChEBI" id="CHEBI:57288"/>
        <dbReference type="ChEBI" id="CHEBI:57776"/>
        <dbReference type="ChEBI" id="CHEBI:58516"/>
        <dbReference type="EC" id="2.3.1.157"/>
    </reaction>
</comment>
<feature type="binding site" evidence="17">
    <location>
        <position position="382"/>
    </location>
    <ligand>
        <name>UDP-N-acetyl-alpha-D-glucosamine</name>
        <dbReference type="ChEBI" id="CHEBI:57705"/>
    </ligand>
</feature>
<accession>A0A846TUL5</accession>
<feature type="region of interest" description="Pyrophosphorylase" evidence="17">
    <location>
        <begin position="1"/>
        <end position="246"/>
    </location>
</feature>
<protein>
    <recommendedName>
        <fullName evidence="17">Bifunctional protein GlmU</fullName>
    </recommendedName>
    <domain>
        <recommendedName>
            <fullName evidence="17">UDP-N-acetylglucosamine pyrophosphorylase</fullName>
            <ecNumber evidence="17">2.7.7.23</ecNumber>
        </recommendedName>
        <alternativeName>
            <fullName evidence="17">N-acetylglucosamine-1-phosphate uridyltransferase</fullName>
        </alternativeName>
    </domain>
    <domain>
        <recommendedName>
            <fullName evidence="17">Glucosamine-1-phosphate N-acetyltransferase</fullName>
            <ecNumber evidence="17">2.3.1.157</ecNumber>
        </recommendedName>
    </domain>
</protein>
<comment type="caution">
    <text evidence="19">The sequence shown here is derived from an EMBL/GenBank/DDBJ whole genome shotgun (WGS) entry which is preliminary data.</text>
</comment>
<feature type="binding site" evidence="17">
    <location>
        <position position="244"/>
    </location>
    <ligand>
        <name>Mg(2+)</name>
        <dbReference type="ChEBI" id="CHEBI:18420"/>
    </ligand>
</feature>
<evidence type="ECO:0000256" key="10">
    <source>
        <dbReference type="ARBA" id="ARBA00022984"/>
    </source>
</evidence>
<dbReference type="GO" id="GO:0003977">
    <property type="term" value="F:UDP-N-acetylglucosamine diphosphorylase activity"/>
    <property type="evidence" value="ECO:0007669"/>
    <property type="project" value="UniProtKB-UniRule"/>
</dbReference>
<feature type="binding site" evidence="17">
    <location>
        <position position="86"/>
    </location>
    <ligand>
        <name>UDP-N-acetyl-alpha-D-glucosamine</name>
        <dbReference type="ChEBI" id="CHEBI:57705"/>
    </ligand>
</feature>
<dbReference type="InterPro" id="IPR005882">
    <property type="entry name" value="Bifunctional_GlmU"/>
</dbReference>
<feature type="binding site" evidence="17">
    <location>
        <position position="186"/>
    </location>
    <ligand>
        <name>UDP-N-acetyl-alpha-D-glucosamine</name>
        <dbReference type="ChEBI" id="CHEBI:57705"/>
    </ligand>
</feature>
<evidence type="ECO:0000256" key="8">
    <source>
        <dbReference type="ARBA" id="ARBA00022842"/>
    </source>
</evidence>
<evidence type="ECO:0000256" key="14">
    <source>
        <dbReference type="ARBA" id="ARBA00048247"/>
    </source>
</evidence>
<comment type="pathway">
    <text evidence="17">Bacterial outer membrane biogenesis; LPS lipid A biosynthesis.</text>
</comment>
<comment type="similarity">
    <text evidence="2 17">In the N-terminal section; belongs to the N-acetylglucosamine-1-phosphate uridyltransferase family.</text>
</comment>
<dbReference type="SUPFAM" id="SSF51161">
    <property type="entry name" value="Trimeric LpxA-like enzymes"/>
    <property type="match status" value="1"/>
</dbReference>
<dbReference type="EMBL" id="JAAVUN010000008">
    <property type="protein sequence ID" value="NKE09434.1"/>
    <property type="molecule type" value="Genomic_DNA"/>
</dbReference>
<reference evidence="19 20" key="1">
    <citation type="submission" date="2020-02" db="EMBL/GenBank/DDBJ databases">
        <authorList>
            <person name="Sun Q."/>
        </authorList>
    </citation>
    <scope>NUCLEOTIDE SEQUENCE [LARGE SCALE GENOMIC DNA]</scope>
    <source>
        <strain evidence="19 20">YIM 13062</strain>
    </source>
</reference>
<evidence type="ECO:0000256" key="4">
    <source>
        <dbReference type="ARBA" id="ARBA00022679"/>
    </source>
</evidence>
<keyword evidence="7 17" id="KW-0677">Repeat</keyword>
<feature type="binding site" evidence="17">
    <location>
        <position position="244"/>
    </location>
    <ligand>
        <name>UDP-N-acetyl-alpha-D-glucosamine</name>
        <dbReference type="ChEBI" id="CHEBI:57705"/>
    </ligand>
</feature>
<dbReference type="InterPro" id="IPR025877">
    <property type="entry name" value="MobA-like_NTP_Trfase"/>
</dbReference>
<keyword evidence="4 17" id="KW-0808">Transferase</keyword>
<feature type="active site" description="Proton acceptor" evidence="17">
    <location>
        <position position="379"/>
    </location>
</feature>
<dbReference type="GO" id="GO:0006048">
    <property type="term" value="P:UDP-N-acetylglucosamine biosynthetic process"/>
    <property type="evidence" value="ECO:0007669"/>
    <property type="project" value="UniProtKB-UniPathway"/>
</dbReference>
<organism evidence="19 20">
    <name type="scientific">Kocuria subflava</name>
    <dbReference type="NCBI Taxonomy" id="1736139"/>
    <lineage>
        <taxon>Bacteria</taxon>
        <taxon>Bacillati</taxon>
        <taxon>Actinomycetota</taxon>
        <taxon>Actinomycetes</taxon>
        <taxon>Micrococcales</taxon>
        <taxon>Micrococcaceae</taxon>
        <taxon>Kocuria</taxon>
    </lineage>
</organism>
<feature type="binding site" evidence="17">
    <location>
        <position position="396"/>
    </location>
    <ligand>
        <name>acetyl-CoA</name>
        <dbReference type="ChEBI" id="CHEBI:57288"/>
    </ligand>
</feature>
<keyword evidence="12 17" id="KW-0012">Acyltransferase</keyword>
<evidence type="ECO:0000256" key="2">
    <source>
        <dbReference type="ARBA" id="ARBA00007947"/>
    </source>
</evidence>
<dbReference type="UniPathway" id="UPA00973"/>
<sequence length="492" mass="51892">MSTSETTFAATEPAAVIVLAAGQGTRMKSKLPKIMHDIGGRSMVGHSLAASRTLEPQRLVVVVRHDRDRVAQHVLDFDPQALIADQSDLPGTGSAVLAGLQKLDEKAPLEGTVVVTYGDVPLLTAETLRKLVTHHDSHDNAVTVLTALHPAPEKYGRILRDDAGNFLDIREFKDATEEERAVTEINSGIFAFDAGVLRDALAQVDTNNAQGEMYLTDVPKLARAQGGTVDALVMDDHMEVEGANDRVQLSELGAYLRQRTAEMHMRNGVTIVDPATTWIGTDVAIARDAVIHPNTQLHGVTSIGEDAVVGPDTTLTDVRVGPGATVVRTHGLQSSIGEGASVGPFAYLRPGTELGAKGKIGAYVETKNAQIGTGSKIPHLSYVGDATIGEHSNIGAASVFVNYDGVNKHPTTIGNHVRMGSDNMYVAPVTVGDGAYSGASTTVRKDVPAGALALTEGRQVIVENWVVDNRPGTAAAEAAQAAGTQADTHHTD</sequence>
<feature type="binding site" evidence="17">
    <location>
        <begin position="19"/>
        <end position="22"/>
    </location>
    <ligand>
        <name>UDP-N-acetyl-alpha-D-glucosamine</name>
        <dbReference type="ChEBI" id="CHEBI:57705"/>
    </ligand>
</feature>
<evidence type="ECO:0000313" key="19">
    <source>
        <dbReference type="EMBL" id="NKE09434.1"/>
    </source>
</evidence>
<dbReference type="UniPathway" id="UPA00113">
    <property type="reaction ID" value="UER00532"/>
</dbReference>
<keyword evidence="20" id="KW-1185">Reference proteome</keyword>
<comment type="pathway">
    <text evidence="17">Nucleotide-sugar biosynthesis; UDP-N-acetyl-alpha-D-glucosamine biosynthesis; N-acetyl-alpha-D-glucosamine 1-phosphate from alpha-D-glucosamine 6-phosphate (route II): step 2/2.</text>
</comment>
<dbReference type="EC" id="2.3.1.157" evidence="17"/>
<dbReference type="AlphaFoldDB" id="A0A846TUL5"/>
<feature type="binding site" evidence="17">
    <location>
        <begin position="402"/>
        <end position="403"/>
    </location>
    <ligand>
        <name>acetyl-CoA</name>
        <dbReference type="ChEBI" id="CHEBI:57288"/>
    </ligand>
</feature>
<keyword evidence="10 17" id="KW-0573">Peptidoglycan synthesis</keyword>
<evidence type="ECO:0000256" key="15">
    <source>
        <dbReference type="ARBA" id="ARBA00048493"/>
    </source>
</evidence>
<evidence type="ECO:0000256" key="16">
    <source>
        <dbReference type="ARBA" id="ARBA00049628"/>
    </source>
</evidence>
<comment type="catalytic activity">
    <reaction evidence="15 17">
        <text>N-acetyl-alpha-D-glucosamine 1-phosphate + UTP + H(+) = UDP-N-acetyl-alpha-D-glucosamine + diphosphate</text>
        <dbReference type="Rhea" id="RHEA:13509"/>
        <dbReference type="ChEBI" id="CHEBI:15378"/>
        <dbReference type="ChEBI" id="CHEBI:33019"/>
        <dbReference type="ChEBI" id="CHEBI:46398"/>
        <dbReference type="ChEBI" id="CHEBI:57705"/>
        <dbReference type="ChEBI" id="CHEBI:57776"/>
        <dbReference type="EC" id="2.7.7.23"/>
    </reaction>
</comment>
<dbReference type="GO" id="GO:0009252">
    <property type="term" value="P:peptidoglycan biosynthetic process"/>
    <property type="evidence" value="ECO:0007669"/>
    <property type="project" value="UniProtKB-UniRule"/>
</dbReference>
<dbReference type="GO" id="GO:0005737">
    <property type="term" value="C:cytoplasm"/>
    <property type="evidence" value="ECO:0007669"/>
    <property type="project" value="UniProtKB-SubCell"/>
</dbReference>
<dbReference type="NCBIfam" id="NF010932">
    <property type="entry name" value="PRK14352.1"/>
    <property type="match status" value="1"/>
</dbReference>
<feature type="binding site" evidence="17">
    <location>
        <begin position="117"/>
        <end position="119"/>
    </location>
    <ligand>
        <name>UDP-N-acetyl-alpha-D-glucosamine</name>
        <dbReference type="ChEBI" id="CHEBI:57705"/>
    </ligand>
</feature>
<dbReference type="GO" id="GO:0071555">
    <property type="term" value="P:cell wall organization"/>
    <property type="evidence" value="ECO:0007669"/>
    <property type="project" value="UniProtKB-KW"/>
</dbReference>
<keyword evidence="3 17" id="KW-0963">Cytoplasm</keyword>
<feature type="binding site" evidence="17">
    <location>
        <position position="33"/>
    </location>
    <ligand>
        <name>UDP-N-acetyl-alpha-D-glucosamine</name>
        <dbReference type="ChEBI" id="CHEBI:57705"/>
    </ligand>
</feature>
<feature type="binding site" evidence="17">
    <location>
        <position position="119"/>
    </location>
    <ligand>
        <name>Mg(2+)</name>
        <dbReference type="ChEBI" id="CHEBI:18420"/>
    </ligand>
</feature>
<comment type="similarity">
    <text evidence="1 17">In the C-terminal section; belongs to the transferase hexapeptide repeat family.</text>
</comment>
<dbReference type="GO" id="GO:0019134">
    <property type="term" value="F:glucosamine-1-phosphate N-acetyltransferase activity"/>
    <property type="evidence" value="ECO:0007669"/>
    <property type="project" value="UniProtKB-UniRule"/>
</dbReference>
<feature type="binding site" evidence="17">
    <location>
        <position position="393"/>
    </location>
    <ligand>
        <name>UDP-N-acetyl-alpha-D-glucosamine</name>
        <dbReference type="ChEBI" id="CHEBI:57705"/>
    </ligand>
</feature>
<dbReference type="GO" id="GO:0000287">
    <property type="term" value="F:magnesium ion binding"/>
    <property type="evidence" value="ECO:0007669"/>
    <property type="project" value="UniProtKB-UniRule"/>
</dbReference>
<evidence type="ECO:0000256" key="6">
    <source>
        <dbReference type="ARBA" id="ARBA00022723"/>
    </source>
</evidence>